<accession>A0A0G0IKB0</accession>
<feature type="repeat" description="TPR" evidence="1">
    <location>
        <begin position="98"/>
        <end position="131"/>
    </location>
</feature>
<dbReference type="InterPro" id="IPR019734">
    <property type="entry name" value="TPR_rpt"/>
</dbReference>
<organism evidence="2 3">
    <name type="scientific">Candidatus Woesebacteria bacterium GW2011_GWC1_38_13</name>
    <dbReference type="NCBI Taxonomy" id="1618583"/>
    <lineage>
        <taxon>Bacteria</taxon>
        <taxon>Candidatus Woeseibacteriota</taxon>
    </lineage>
</organism>
<dbReference type="SMART" id="SM00028">
    <property type="entry name" value="TPR"/>
    <property type="match status" value="2"/>
</dbReference>
<keyword evidence="1" id="KW-0802">TPR repeat</keyword>
<protein>
    <recommendedName>
        <fullName evidence="4">Tetratricopeptide repeat protein</fullName>
    </recommendedName>
</protein>
<dbReference type="Gene3D" id="1.25.40.10">
    <property type="entry name" value="Tetratricopeptide repeat domain"/>
    <property type="match status" value="1"/>
</dbReference>
<dbReference type="Proteomes" id="UP000034096">
    <property type="component" value="Unassembled WGS sequence"/>
</dbReference>
<evidence type="ECO:0000313" key="3">
    <source>
        <dbReference type="Proteomes" id="UP000034096"/>
    </source>
</evidence>
<evidence type="ECO:0000256" key="1">
    <source>
        <dbReference type="PROSITE-ProRule" id="PRU00339"/>
    </source>
</evidence>
<dbReference type="AlphaFoldDB" id="A0A0G0IKB0"/>
<gene>
    <name evidence="2" type="ORF">US75_C0015G0034</name>
</gene>
<evidence type="ECO:0000313" key="2">
    <source>
        <dbReference type="EMBL" id="KKQ55738.1"/>
    </source>
</evidence>
<name>A0A0G0IKB0_9BACT</name>
<comment type="caution">
    <text evidence="2">The sequence shown here is derived from an EMBL/GenBank/DDBJ whole genome shotgun (WGS) entry which is preliminary data.</text>
</comment>
<sequence>MVSKTTKNISAQEFHKLGEKLREEDRLQDAVDALTSAIVKYTIDKNYKGLIDALRSRSLTWKHLFLVHNKRDYLKLATLDARASLLIAKRKNIKGELSKCYFGMGEIYLLKKNYKKAVFYYKKSLLFYKGPLAEKGRHKYHLGEALYRLGRKKWGKEEMKKGLEEIEKGKGGVDSFVFNVWKSGCLMRLAELLLKDDSEKAKEFLKLAGGIVKNDKRLVIRKRQLQELKDQFKAQ</sequence>
<dbReference type="SUPFAM" id="SSF48452">
    <property type="entry name" value="TPR-like"/>
    <property type="match status" value="1"/>
</dbReference>
<dbReference type="PROSITE" id="PS50005">
    <property type="entry name" value="TPR"/>
    <property type="match status" value="1"/>
</dbReference>
<dbReference type="EMBL" id="LBUE01000015">
    <property type="protein sequence ID" value="KKQ55738.1"/>
    <property type="molecule type" value="Genomic_DNA"/>
</dbReference>
<dbReference type="InterPro" id="IPR011990">
    <property type="entry name" value="TPR-like_helical_dom_sf"/>
</dbReference>
<proteinExistence type="predicted"/>
<reference evidence="2 3" key="1">
    <citation type="journal article" date="2015" name="Nature">
        <title>rRNA introns, odd ribosomes, and small enigmatic genomes across a large radiation of phyla.</title>
        <authorList>
            <person name="Brown C.T."/>
            <person name="Hug L.A."/>
            <person name="Thomas B.C."/>
            <person name="Sharon I."/>
            <person name="Castelle C.J."/>
            <person name="Singh A."/>
            <person name="Wilkins M.J."/>
            <person name="Williams K.H."/>
            <person name="Banfield J.F."/>
        </authorList>
    </citation>
    <scope>NUCLEOTIDE SEQUENCE [LARGE SCALE GENOMIC DNA]</scope>
</reference>
<evidence type="ECO:0008006" key="4">
    <source>
        <dbReference type="Google" id="ProtNLM"/>
    </source>
</evidence>